<dbReference type="STRING" id="1384057.CD33_01945"/>
<evidence type="ECO:0000259" key="6">
    <source>
        <dbReference type="Pfam" id="PF08281"/>
    </source>
</evidence>
<dbReference type="Proteomes" id="UP000030408">
    <property type="component" value="Unassembled WGS sequence"/>
</dbReference>
<proteinExistence type="inferred from homology"/>
<accession>A0A0A3IT07</accession>
<organism evidence="7 8">
    <name type="scientific">Ureibacillus sinduriensis BLB-1 = JCM 15800</name>
    <dbReference type="NCBI Taxonomy" id="1384057"/>
    <lineage>
        <taxon>Bacteria</taxon>
        <taxon>Bacillati</taxon>
        <taxon>Bacillota</taxon>
        <taxon>Bacilli</taxon>
        <taxon>Bacillales</taxon>
        <taxon>Caryophanaceae</taxon>
        <taxon>Ureibacillus</taxon>
    </lineage>
</organism>
<dbReference type="InterPro" id="IPR039425">
    <property type="entry name" value="RNA_pol_sigma-70-like"/>
</dbReference>
<keyword evidence="2" id="KW-0805">Transcription regulation</keyword>
<evidence type="ECO:0000313" key="7">
    <source>
        <dbReference type="EMBL" id="KGR77962.1"/>
    </source>
</evidence>
<sequence>MTIDEKERYLNEALDQHGDYLKRIIYTYVKDIQKTEDIIQEVFIKFYKNLDRFEGRSSIKTYLYRITVNECKNYLKSWHYRKLEVTEYVNVWKNRTSLEEEYIQREQNQNIAELVNSLPVKYREVLWLYYYVELSVSEIAVVINCTTNTVKTRLSRGRKLAKLSIEESVGEYEFER</sequence>
<keyword evidence="4" id="KW-0804">Transcription</keyword>
<dbReference type="PANTHER" id="PTHR43133:SF60">
    <property type="entry name" value="RNA POLYMERASE SIGMA FACTOR SIGV"/>
    <property type="match status" value="1"/>
</dbReference>
<evidence type="ECO:0000256" key="2">
    <source>
        <dbReference type="ARBA" id="ARBA00023015"/>
    </source>
</evidence>
<comment type="similarity">
    <text evidence="1">Belongs to the sigma-70 factor family. ECF subfamily.</text>
</comment>
<dbReference type="GO" id="GO:0016987">
    <property type="term" value="F:sigma factor activity"/>
    <property type="evidence" value="ECO:0007669"/>
    <property type="project" value="UniProtKB-KW"/>
</dbReference>
<dbReference type="SUPFAM" id="SSF88946">
    <property type="entry name" value="Sigma2 domain of RNA polymerase sigma factors"/>
    <property type="match status" value="1"/>
</dbReference>
<evidence type="ECO:0000259" key="5">
    <source>
        <dbReference type="Pfam" id="PF04542"/>
    </source>
</evidence>
<dbReference type="GO" id="GO:0003677">
    <property type="term" value="F:DNA binding"/>
    <property type="evidence" value="ECO:0007669"/>
    <property type="project" value="InterPro"/>
</dbReference>
<evidence type="ECO:0000256" key="1">
    <source>
        <dbReference type="ARBA" id="ARBA00010641"/>
    </source>
</evidence>
<name>A0A0A3IT07_9BACL</name>
<protein>
    <submittedName>
        <fullName evidence="7">RNA polymerase sigma factor</fullName>
    </submittedName>
</protein>
<dbReference type="Pfam" id="PF08281">
    <property type="entry name" value="Sigma70_r4_2"/>
    <property type="match status" value="1"/>
</dbReference>
<dbReference type="RefSeq" id="WP_036197620.1">
    <property type="nucleotide sequence ID" value="NZ_AVCY01000022.1"/>
</dbReference>
<dbReference type="InterPro" id="IPR036388">
    <property type="entry name" value="WH-like_DNA-bd_sf"/>
</dbReference>
<evidence type="ECO:0000256" key="3">
    <source>
        <dbReference type="ARBA" id="ARBA00023082"/>
    </source>
</evidence>
<dbReference type="OrthoDB" id="9794508at2"/>
<reference evidence="7 8" key="1">
    <citation type="submission" date="2014-02" db="EMBL/GenBank/DDBJ databases">
        <title>Draft genome sequence of Lysinibacillus sinduriensis JCM 15800.</title>
        <authorList>
            <person name="Zhang F."/>
            <person name="Wang G."/>
            <person name="Zhang L."/>
        </authorList>
    </citation>
    <scope>NUCLEOTIDE SEQUENCE [LARGE SCALE GENOMIC DNA]</scope>
    <source>
        <strain evidence="7 8">JCM 15800</strain>
    </source>
</reference>
<dbReference type="InterPro" id="IPR013324">
    <property type="entry name" value="RNA_pol_sigma_r3/r4-like"/>
</dbReference>
<dbReference type="eggNOG" id="COG1595">
    <property type="taxonomic scope" value="Bacteria"/>
</dbReference>
<dbReference type="InterPro" id="IPR007627">
    <property type="entry name" value="RNA_pol_sigma70_r2"/>
</dbReference>
<dbReference type="AlphaFoldDB" id="A0A0A3IT07"/>
<dbReference type="Gene3D" id="1.10.1740.10">
    <property type="match status" value="1"/>
</dbReference>
<dbReference type="GO" id="GO:0006352">
    <property type="term" value="P:DNA-templated transcription initiation"/>
    <property type="evidence" value="ECO:0007669"/>
    <property type="project" value="InterPro"/>
</dbReference>
<dbReference type="Pfam" id="PF04542">
    <property type="entry name" value="Sigma70_r2"/>
    <property type="match status" value="1"/>
</dbReference>
<dbReference type="SUPFAM" id="SSF88659">
    <property type="entry name" value="Sigma3 and sigma4 domains of RNA polymerase sigma factors"/>
    <property type="match status" value="1"/>
</dbReference>
<dbReference type="PANTHER" id="PTHR43133">
    <property type="entry name" value="RNA POLYMERASE ECF-TYPE SIGMA FACTO"/>
    <property type="match status" value="1"/>
</dbReference>
<dbReference type="InterPro" id="IPR013325">
    <property type="entry name" value="RNA_pol_sigma_r2"/>
</dbReference>
<gene>
    <name evidence="7" type="ORF">CD33_01945</name>
</gene>
<dbReference type="InterPro" id="IPR014284">
    <property type="entry name" value="RNA_pol_sigma-70_dom"/>
</dbReference>
<dbReference type="CDD" id="cd06171">
    <property type="entry name" value="Sigma70_r4"/>
    <property type="match status" value="1"/>
</dbReference>
<feature type="domain" description="RNA polymerase sigma factor 70 region 4 type 2" evidence="6">
    <location>
        <begin position="109"/>
        <end position="159"/>
    </location>
</feature>
<dbReference type="NCBIfam" id="TIGR02937">
    <property type="entry name" value="sigma70-ECF"/>
    <property type="match status" value="1"/>
</dbReference>
<keyword evidence="8" id="KW-1185">Reference proteome</keyword>
<dbReference type="EMBL" id="JPVO01000034">
    <property type="protein sequence ID" value="KGR77962.1"/>
    <property type="molecule type" value="Genomic_DNA"/>
</dbReference>
<comment type="caution">
    <text evidence="7">The sequence shown here is derived from an EMBL/GenBank/DDBJ whole genome shotgun (WGS) entry which is preliminary data.</text>
</comment>
<evidence type="ECO:0000256" key="4">
    <source>
        <dbReference type="ARBA" id="ARBA00023163"/>
    </source>
</evidence>
<evidence type="ECO:0000313" key="8">
    <source>
        <dbReference type="Proteomes" id="UP000030408"/>
    </source>
</evidence>
<dbReference type="InterPro" id="IPR013249">
    <property type="entry name" value="RNA_pol_sigma70_r4_t2"/>
</dbReference>
<feature type="domain" description="RNA polymerase sigma-70 region 2" evidence="5">
    <location>
        <begin position="15"/>
        <end position="77"/>
    </location>
</feature>
<dbReference type="Gene3D" id="1.10.10.10">
    <property type="entry name" value="Winged helix-like DNA-binding domain superfamily/Winged helix DNA-binding domain"/>
    <property type="match status" value="1"/>
</dbReference>
<keyword evidence="3" id="KW-0731">Sigma factor</keyword>